<dbReference type="EMBL" id="BAABGA010000022">
    <property type="protein sequence ID" value="GAA4451044.1"/>
    <property type="molecule type" value="Genomic_DNA"/>
</dbReference>
<keyword evidence="2" id="KW-1185">Reference proteome</keyword>
<proteinExistence type="predicted"/>
<evidence type="ECO:0000313" key="1">
    <source>
        <dbReference type="EMBL" id="GAA4451044.1"/>
    </source>
</evidence>
<gene>
    <name evidence="1" type="ORF">GCM10023156_18120</name>
</gene>
<protein>
    <submittedName>
        <fullName evidence="1">Uncharacterized protein</fullName>
    </submittedName>
</protein>
<reference evidence="2" key="1">
    <citation type="journal article" date="2019" name="Int. J. Syst. Evol. Microbiol.">
        <title>The Global Catalogue of Microorganisms (GCM) 10K type strain sequencing project: providing services to taxonomists for standard genome sequencing and annotation.</title>
        <authorList>
            <consortium name="The Broad Institute Genomics Platform"/>
            <consortium name="The Broad Institute Genome Sequencing Center for Infectious Disease"/>
            <person name="Wu L."/>
            <person name="Ma J."/>
        </authorList>
    </citation>
    <scope>NUCLEOTIDE SEQUENCE [LARGE SCALE GENOMIC DNA]</scope>
    <source>
        <strain evidence="2">JCM 17759</strain>
    </source>
</reference>
<name>A0ABP8MKR6_9BACT</name>
<dbReference type="Proteomes" id="UP001500840">
    <property type="component" value="Unassembled WGS sequence"/>
</dbReference>
<evidence type="ECO:0000313" key="2">
    <source>
        <dbReference type="Proteomes" id="UP001500840"/>
    </source>
</evidence>
<accession>A0ABP8MKR6</accession>
<comment type="caution">
    <text evidence="1">The sequence shown here is derived from an EMBL/GenBank/DDBJ whole genome shotgun (WGS) entry which is preliminary data.</text>
</comment>
<organism evidence="1 2">
    <name type="scientific">Novipirellula rosea</name>
    <dbReference type="NCBI Taxonomy" id="1031540"/>
    <lineage>
        <taxon>Bacteria</taxon>
        <taxon>Pseudomonadati</taxon>
        <taxon>Planctomycetota</taxon>
        <taxon>Planctomycetia</taxon>
        <taxon>Pirellulales</taxon>
        <taxon>Pirellulaceae</taxon>
        <taxon>Novipirellula</taxon>
    </lineage>
</organism>
<sequence>MIHNENAKETGRYVSGPIALPDESAEDFVAEFNRVYASIGWTIERLKGKQAETHDDAKESAS</sequence>